<dbReference type="PROSITE" id="PS51257">
    <property type="entry name" value="PROKAR_LIPOPROTEIN"/>
    <property type="match status" value="1"/>
</dbReference>
<proteinExistence type="predicted"/>
<dbReference type="RefSeq" id="WP_097056725.1">
    <property type="nucleotide sequence ID" value="NZ_OCMF01000003.1"/>
</dbReference>
<dbReference type="Gene3D" id="3.20.20.140">
    <property type="entry name" value="Metal-dependent hydrolases"/>
    <property type="match status" value="1"/>
</dbReference>
<evidence type="ECO:0000259" key="1">
    <source>
        <dbReference type="Pfam" id="PF07969"/>
    </source>
</evidence>
<dbReference type="Gene3D" id="2.30.40.10">
    <property type="entry name" value="Urease, subunit C, domain 1"/>
    <property type="match status" value="1"/>
</dbReference>
<dbReference type="SUPFAM" id="SSF51556">
    <property type="entry name" value="Metallo-dependent hydrolases"/>
    <property type="match status" value="1"/>
</dbReference>
<dbReference type="AlphaFoldDB" id="A0A285X957"/>
<dbReference type="PANTHER" id="PTHR22642">
    <property type="entry name" value="IMIDAZOLONEPROPIONASE"/>
    <property type="match status" value="1"/>
</dbReference>
<dbReference type="OrthoDB" id="9767366at2"/>
<gene>
    <name evidence="2" type="ORF">SAMN06296241_2524</name>
</gene>
<dbReference type="GO" id="GO:0016810">
    <property type="term" value="F:hydrolase activity, acting on carbon-nitrogen (but not peptide) bonds"/>
    <property type="evidence" value="ECO:0007669"/>
    <property type="project" value="InterPro"/>
</dbReference>
<dbReference type="Proteomes" id="UP000219193">
    <property type="component" value="Unassembled WGS sequence"/>
</dbReference>
<dbReference type="InterPro" id="IPR032466">
    <property type="entry name" value="Metal_Hydrolase"/>
</dbReference>
<evidence type="ECO:0000313" key="2">
    <source>
        <dbReference type="EMBL" id="SOC80959.1"/>
    </source>
</evidence>
<dbReference type="InterPro" id="IPR013108">
    <property type="entry name" value="Amidohydro_3"/>
</dbReference>
<reference evidence="3" key="1">
    <citation type="submission" date="2017-09" db="EMBL/GenBank/DDBJ databases">
        <authorList>
            <person name="Varghese N."/>
            <person name="Submissions S."/>
        </authorList>
    </citation>
    <scope>NUCLEOTIDE SEQUENCE [LARGE SCALE GENOMIC DNA]</scope>
    <source>
        <strain evidence="3">CGMCC 1.12641</strain>
    </source>
</reference>
<name>A0A285X957_9FLAO</name>
<dbReference type="SUPFAM" id="SSF51338">
    <property type="entry name" value="Composite domain of metallo-dependent hydrolases"/>
    <property type="match status" value="1"/>
</dbReference>
<protein>
    <recommendedName>
        <fullName evidence="1">Amidohydrolase 3 domain-containing protein</fullName>
    </recommendedName>
</protein>
<dbReference type="Pfam" id="PF07969">
    <property type="entry name" value="Amidohydro_3"/>
    <property type="match status" value="1"/>
</dbReference>
<accession>A0A285X957</accession>
<dbReference type="InterPro" id="IPR033932">
    <property type="entry name" value="YtcJ-like"/>
</dbReference>
<dbReference type="Gene3D" id="3.10.310.70">
    <property type="match status" value="1"/>
</dbReference>
<sequence>MKKLLFLILSIGVFFSCDNNSKEAADLLVINAKIYTVDEEFSTAEAVAIKDGKFLAVGTSEELQEKYDATEVVDAAGKTILPGLIDAHAHFYGQGMNLQAVDLTETKSFEEVVSRIVEFQKQKNSEFIIGRGWDQNDWEVKEFPVKDTLDALFPDTPVAITRIDGHALLANQAALDAAGITPNTPAEGGEIEVKDGKLTGILVDNPMALVENAVPATSTKDQITALLDAQKEVFQYGLTTINDAGLDRQVIQLIDSLQQAGALDVRIYAMISNTKDNLDYFLDKEPLKTDKLNVRSVKFYADGALGSRGAALKQPYSDKHDHFGALLSSVAEFKETAARIAASPYQMNTHAIGDSANVVVLKTYDSLLADAGDRRWKVEHSQVIDEEDFKYFSKNIIPSVQPTHATSDMYWAQDRLGPEREKGAYAYKQLLDQAGIIALGTDFPVEKVSPFLTFYAAVIRKDTKDYPEGGYMPEQALSREEALRGMTIWAAYSNFEEDEKGSIEPGKFADFVILDKDLMEVPEAEIPEMKANATYLGGKKVFSAQ</sequence>
<dbReference type="PANTHER" id="PTHR22642:SF2">
    <property type="entry name" value="PROTEIN LONG AFTER FAR-RED 3"/>
    <property type="match status" value="1"/>
</dbReference>
<feature type="domain" description="Amidohydrolase 3" evidence="1">
    <location>
        <begin position="71"/>
        <end position="542"/>
    </location>
</feature>
<dbReference type="CDD" id="cd01300">
    <property type="entry name" value="YtcJ_like"/>
    <property type="match status" value="1"/>
</dbReference>
<dbReference type="InterPro" id="IPR011059">
    <property type="entry name" value="Metal-dep_hydrolase_composite"/>
</dbReference>
<dbReference type="EMBL" id="OCMF01000003">
    <property type="protein sequence ID" value="SOC80959.1"/>
    <property type="molecule type" value="Genomic_DNA"/>
</dbReference>
<organism evidence="2 3">
    <name type="scientific">Salinimicrobium sediminis</name>
    <dbReference type="NCBI Taxonomy" id="1343891"/>
    <lineage>
        <taxon>Bacteria</taxon>
        <taxon>Pseudomonadati</taxon>
        <taxon>Bacteroidota</taxon>
        <taxon>Flavobacteriia</taxon>
        <taxon>Flavobacteriales</taxon>
        <taxon>Flavobacteriaceae</taxon>
        <taxon>Salinimicrobium</taxon>
    </lineage>
</organism>
<keyword evidence="3" id="KW-1185">Reference proteome</keyword>
<evidence type="ECO:0000313" key="3">
    <source>
        <dbReference type="Proteomes" id="UP000219193"/>
    </source>
</evidence>